<evidence type="ECO:0000256" key="3">
    <source>
        <dbReference type="ARBA" id="ARBA00022448"/>
    </source>
</evidence>
<evidence type="ECO:0000313" key="11">
    <source>
        <dbReference type="EMBL" id="MAH62533.1"/>
    </source>
</evidence>
<dbReference type="SUPFAM" id="SSF51735">
    <property type="entry name" value="NAD(P)-binding Rossmann-fold domains"/>
    <property type="match status" value="1"/>
</dbReference>
<feature type="transmembrane region" description="Helical" evidence="7">
    <location>
        <begin position="122"/>
        <end position="147"/>
    </location>
</feature>
<evidence type="ECO:0000259" key="10">
    <source>
        <dbReference type="Pfam" id="PF02254"/>
    </source>
</evidence>
<comment type="subcellular location">
    <subcellularLocation>
        <location evidence="1">Membrane</location>
        <topology evidence="1">Multi-pass membrane protein</topology>
    </subcellularLocation>
</comment>
<dbReference type="Proteomes" id="UP000226525">
    <property type="component" value="Unassembled WGS sequence"/>
</dbReference>
<dbReference type="InterPro" id="IPR003148">
    <property type="entry name" value="RCK_N"/>
</dbReference>
<gene>
    <name evidence="11" type="ORF">CMN54_03620</name>
</gene>
<dbReference type="EMBL" id="NZEX01000036">
    <property type="protein sequence ID" value="MAH62533.1"/>
    <property type="molecule type" value="Genomic_DNA"/>
</dbReference>
<feature type="domain" description="RCK N-terminal" evidence="10">
    <location>
        <begin position="460"/>
        <end position="579"/>
    </location>
</feature>
<dbReference type="GO" id="GO:0015297">
    <property type="term" value="F:antiporter activity"/>
    <property type="evidence" value="ECO:0007669"/>
    <property type="project" value="InterPro"/>
</dbReference>
<keyword evidence="8" id="KW-0732">Signal</keyword>
<evidence type="ECO:0000256" key="2">
    <source>
        <dbReference type="ARBA" id="ARBA00005551"/>
    </source>
</evidence>
<dbReference type="Gene3D" id="1.20.1530.20">
    <property type="match status" value="1"/>
</dbReference>
<comment type="caution">
    <text evidence="11">The sequence shown here is derived from an EMBL/GenBank/DDBJ whole genome shotgun (WGS) entry which is preliminary data.</text>
</comment>
<dbReference type="InterPro" id="IPR038770">
    <property type="entry name" value="Na+/solute_symporter_sf"/>
</dbReference>
<dbReference type="PANTHER" id="PTHR42751:SF6">
    <property type="entry name" value="CONSERVED INTEGRAL MEMBRANE TRANSPORT PROTEIN-RELATED"/>
    <property type="match status" value="1"/>
</dbReference>
<feature type="transmembrane region" description="Helical" evidence="7">
    <location>
        <begin position="34"/>
        <end position="54"/>
    </location>
</feature>
<feature type="transmembrane region" description="Helical" evidence="7">
    <location>
        <begin position="344"/>
        <end position="365"/>
    </location>
</feature>
<evidence type="ECO:0000256" key="8">
    <source>
        <dbReference type="SAM" id="SignalP"/>
    </source>
</evidence>
<feature type="domain" description="Cation/H+ exchanger transmembrane" evidence="9">
    <location>
        <begin position="47"/>
        <end position="420"/>
    </location>
</feature>
<feature type="transmembrane region" description="Helical" evidence="7">
    <location>
        <begin position="159"/>
        <end position="179"/>
    </location>
</feature>
<evidence type="ECO:0000259" key="9">
    <source>
        <dbReference type="Pfam" id="PF00999"/>
    </source>
</evidence>
<accession>A0A2D6YH79</accession>
<evidence type="ECO:0000256" key="4">
    <source>
        <dbReference type="ARBA" id="ARBA00022692"/>
    </source>
</evidence>
<dbReference type="Pfam" id="PF02254">
    <property type="entry name" value="TrkA_N"/>
    <property type="match status" value="1"/>
</dbReference>
<dbReference type="GO" id="GO:1902600">
    <property type="term" value="P:proton transmembrane transport"/>
    <property type="evidence" value="ECO:0007669"/>
    <property type="project" value="InterPro"/>
</dbReference>
<dbReference type="InterPro" id="IPR036291">
    <property type="entry name" value="NAD(P)-bd_dom_sf"/>
</dbReference>
<evidence type="ECO:0000256" key="1">
    <source>
        <dbReference type="ARBA" id="ARBA00004141"/>
    </source>
</evidence>
<dbReference type="PANTHER" id="PTHR42751">
    <property type="entry name" value="SODIUM/HYDROGEN EXCHANGER FAMILY/TRKA DOMAIN PROTEIN"/>
    <property type="match status" value="1"/>
</dbReference>
<evidence type="ECO:0000256" key="6">
    <source>
        <dbReference type="ARBA" id="ARBA00023136"/>
    </source>
</evidence>
<keyword evidence="5 7" id="KW-1133">Transmembrane helix</keyword>
<dbReference type="GO" id="GO:0016020">
    <property type="term" value="C:membrane"/>
    <property type="evidence" value="ECO:0007669"/>
    <property type="project" value="UniProtKB-SubCell"/>
</dbReference>
<feature type="signal peptide" evidence="8">
    <location>
        <begin position="1"/>
        <end position="24"/>
    </location>
</feature>
<keyword evidence="3" id="KW-0813">Transport</keyword>
<evidence type="ECO:0000256" key="5">
    <source>
        <dbReference type="ARBA" id="ARBA00022989"/>
    </source>
</evidence>
<feature type="transmembrane region" description="Helical" evidence="7">
    <location>
        <begin position="191"/>
        <end position="212"/>
    </location>
</feature>
<organism evidence="11 12">
    <name type="scientific">SAR324 cluster bacterium</name>
    <dbReference type="NCBI Taxonomy" id="2024889"/>
    <lineage>
        <taxon>Bacteria</taxon>
        <taxon>Deltaproteobacteria</taxon>
        <taxon>SAR324 cluster</taxon>
    </lineage>
</organism>
<proteinExistence type="inferred from homology"/>
<feature type="transmembrane region" description="Helical" evidence="7">
    <location>
        <begin position="404"/>
        <end position="426"/>
    </location>
</feature>
<dbReference type="Pfam" id="PF00999">
    <property type="entry name" value="Na_H_Exchanger"/>
    <property type="match status" value="1"/>
</dbReference>
<feature type="chain" id="PRO_5014621786" evidence="8">
    <location>
        <begin position="25"/>
        <end position="629"/>
    </location>
</feature>
<feature type="transmembrane region" description="Helical" evidence="7">
    <location>
        <begin position="61"/>
        <end position="78"/>
    </location>
</feature>
<protein>
    <submittedName>
        <fullName evidence="11">Sodium:proton exchanger</fullName>
    </submittedName>
</protein>
<evidence type="ECO:0000313" key="12">
    <source>
        <dbReference type="Proteomes" id="UP000226525"/>
    </source>
</evidence>
<keyword evidence="6 7" id="KW-0472">Membrane</keyword>
<dbReference type="AlphaFoldDB" id="A0A2D6YH79"/>
<evidence type="ECO:0000256" key="7">
    <source>
        <dbReference type="SAM" id="Phobius"/>
    </source>
</evidence>
<feature type="transmembrane region" description="Helical" evidence="7">
    <location>
        <begin position="312"/>
        <end position="332"/>
    </location>
</feature>
<keyword evidence="4 7" id="KW-0812">Transmembrane</keyword>
<sequence>MLERGFTRTLVALMMLALPAVAWAAGSGESSGPGSLVVPLGMMLLGATVLAILLSYVKQSSLLAFIGVGAIGGFYAKSIGAGDELISKELMSAFIDIGIILLLFMAGMEVDIKGMIKRWQLVLINGAGQISLLLIVSMGLGVAYIGIGADTFGDGWFATLIYFGLCLTLSSTILVIGTLKKTGQMETLHGQIALGLMVLQDVVAVVALAILLSLDPSREGGGSLGLEVAMIFLKMAILIVILYFFTKYVLNMMFKYLARSSELLFIGALGYGMGVGGLCEVVSFSSGIGAFFAGATLAALPYRHEIEDKVEPLKAFGVILFFIALGFDLPFLDGAAIVSGLSTGVVLTLYLVILTIPLMLLLGYISKMKGRAAFMIGAIINQSSEFSLMLAVLCRQFGIFNDELFIIVTLVVLLTFFLSSLGHQFLDPMFQAARSRLLFMDKHSMEEEEEHEELEMEDHVVILSFNELSMEIADFYSQNNQKVLLLDLDPDITDYFKKNHSNSNIVAKYADMQDPDVWEHFAFEKARIVISCLDEGQEAEIGICHYLHEKSDHVPFLAATSSHEEALELYEAGVRYAIQTEYLASKSFRDIFAREMAKDPKEAFRDLGKEHFEQTKQIQEGMGNIFSLV</sequence>
<dbReference type="InterPro" id="IPR006153">
    <property type="entry name" value="Cation/H_exchanger_TM"/>
</dbReference>
<feature type="transmembrane region" description="Helical" evidence="7">
    <location>
        <begin position="90"/>
        <end position="110"/>
    </location>
</feature>
<feature type="transmembrane region" description="Helical" evidence="7">
    <location>
        <begin position="281"/>
        <end position="300"/>
    </location>
</feature>
<comment type="similarity">
    <text evidence="2">Belongs to the monovalent cation:proton antiporter 2 (CPA2) transporter (TC 2.A.37) family.</text>
</comment>
<feature type="transmembrane region" description="Helical" evidence="7">
    <location>
        <begin position="224"/>
        <end position="244"/>
    </location>
</feature>
<dbReference type="Gene3D" id="3.40.50.720">
    <property type="entry name" value="NAD(P)-binding Rossmann-like Domain"/>
    <property type="match status" value="1"/>
</dbReference>
<reference evidence="12" key="1">
    <citation type="submission" date="2017-09" db="EMBL/GenBank/DDBJ databases">
        <title>The Reconstruction of 2,631 Draft Metagenome-Assembled Genomes from the Global Oceans.</title>
        <authorList>
            <person name="Tully B.J."/>
            <person name="Graham E.D."/>
            <person name="Heidelberg J.F."/>
        </authorList>
    </citation>
    <scope>NUCLEOTIDE SEQUENCE [LARGE SCALE GENOMIC DNA]</scope>
</reference>
<name>A0A2D6YH79_9DELT</name>
<dbReference type="GO" id="GO:0006813">
    <property type="term" value="P:potassium ion transport"/>
    <property type="evidence" value="ECO:0007669"/>
    <property type="project" value="InterPro"/>
</dbReference>
<feature type="transmembrane region" description="Helical" evidence="7">
    <location>
        <begin position="256"/>
        <end position="275"/>
    </location>
</feature>